<dbReference type="InterPro" id="IPR029063">
    <property type="entry name" value="SAM-dependent_MTases_sf"/>
</dbReference>
<dbReference type="EMBL" id="CP120627">
    <property type="protein sequence ID" value="WEW56406.1"/>
    <property type="molecule type" value="Genomic_DNA"/>
</dbReference>
<sequence>MKTADAIMPFMPGPTAPLPDRPQVSQTHAIAVEIMLKDMPSSSASWMLERAVAYGQCASVLFGVALEFADLHPSASVVGTDLSPIQPQFVPPNLAFEVDDCCDEWIYKNPFDFVHVRGLYGCVADWGKFYKEAYKNIKPGGYIEQVEQSVYVKSDDGTTDGTIFEKWGRVSLEAGEAFGKSLRVLDESSKGIAAAGFTDVVERRFKVPLGPWPKDPHLKELGRFNRLQWEEGIEGWTMMLLTKVLEWSREEVEVYLLEVRRALRNPKIHPYQEVTVVYGRKPTSGDE</sequence>
<organism evidence="1 2">
    <name type="scientific">Emydomyces testavorans</name>
    <dbReference type="NCBI Taxonomy" id="2070801"/>
    <lineage>
        <taxon>Eukaryota</taxon>
        <taxon>Fungi</taxon>
        <taxon>Dikarya</taxon>
        <taxon>Ascomycota</taxon>
        <taxon>Pezizomycotina</taxon>
        <taxon>Eurotiomycetes</taxon>
        <taxon>Eurotiomycetidae</taxon>
        <taxon>Onygenales</taxon>
        <taxon>Nannizziopsiaceae</taxon>
        <taxon>Emydomyces</taxon>
    </lineage>
</organism>
<dbReference type="CDD" id="cd02440">
    <property type="entry name" value="AdoMet_MTases"/>
    <property type="match status" value="1"/>
</dbReference>
<dbReference type="Gene3D" id="3.40.50.150">
    <property type="entry name" value="Vaccinia Virus protein VP39"/>
    <property type="match status" value="1"/>
</dbReference>
<proteinExistence type="predicted"/>
<evidence type="ECO:0000313" key="2">
    <source>
        <dbReference type="Proteomes" id="UP001219355"/>
    </source>
</evidence>
<evidence type="ECO:0008006" key="3">
    <source>
        <dbReference type="Google" id="ProtNLM"/>
    </source>
</evidence>
<dbReference type="Pfam" id="PF13489">
    <property type="entry name" value="Methyltransf_23"/>
    <property type="match status" value="1"/>
</dbReference>
<dbReference type="PANTHER" id="PTHR43591">
    <property type="entry name" value="METHYLTRANSFERASE"/>
    <property type="match status" value="1"/>
</dbReference>
<dbReference type="PANTHER" id="PTHR43591:SF10">
    <property type="entry name" value="ABC TRANSMEMBRANE TYPE-1 DOMAIN-CONTAINING PROTEIN-RELATED"/>
    <property type="match status" value="1"/>
</dbReference>
<dbReference type="SUPFAM" id="SSF53335">
    <property type="entry name" value="S-adenosyl-L-methionine-dependent methyltransferases"/>
    <property type="match status" value="1"/>
</dbReference>
<accession>A0AAF0DEU8</accession>
<gene>
    <name evidence="1" type="ORF">PRK78_001849</name>
</gene>
<evidence type="ECO:0000313" key="1">
    <source>
        <dbReference type="EMBL" id="WEW56406.1"/>
    </source>
</evidence>
<dbReference type="GO" id="GO:0008168">
    <property type="term" value="F:methyltransferase activity"/>
    <property type="evidence" value="ECO:0007669"/>
    <property type="project" value="TreeGrafter"/>
</dbReference>
<dbReference type="AlphaFoldDB" id="A0AAF0DEU8"/>
<dbReference type="Proteomes" id="UP001219355">
    <property type="component" value="Chromosome 1"/>
</dbReference>
<keyword evidence="2" id="KW-1185">Reference proteome</keyword>
<name>A0AAF0DEU8_9EURO</name>
<reference evidence="1" key="1">
    <citation type="submission" date="2023-03" db="EMBL/GenBank/DDBJ databases">
        <title>Emydomyces testavorans Genome Sequence.</title>
        <authorList>
            <person name="Hoyer L."/>
        </authorList>
    </citation>
    <scope>NUCLEOTIDE SEQUENCE</scope>
    <source>
        <strain evidence="1">16-2883</strain>
    </source>
</reference>
<protein>
    <recommendedName>
        <fullName evidence="3">Methyltransferase</fullName>
    </recommendedName>
</protein>